<evidence type="ECO:0000313" key="3">
    <source>
        <dbReference type="Proteomes" id="UP000001072"/>
    </source>
</evidence>
<proteinExistence type="predicted"/>
<dbReference type="AlphaFoldDB" id="F4RHK7"/>
<organism evidence="3">
    <name type="scientific">Melampsora larici-populina (strain 98AG31 / pathotype 3-4-7)</name>
    <name type="common">Poplar leaf rust fungus</name>
    <dbReference type="NCBI Taxonomy" id="747676"/>
    <lineage>
        <taxon>Eukaryota</taxon>
        <taxon>Fungi</taxon>
        <taxon>Dikarya</taxon>
        <taxon>Basidiomycota</taxon>
        <taxon>Pucciniomycotina</taxon>
        <taxon>Pucciniomycetes</taxon>
        <taxon>Pucciniales</taxon>
        <taxon>Melampsoraceae</taxon>
        <taxon>Melampsora</taxon>
    </lineage>
</organism>
<reference evidence="3" key="1">
    <citation type="journal article" date="2011" name="Proc. Natl. Acad. Sci. U.S.A.">
        <title>Obligate biotrophy features unraveled by the genomic analysis of rust fungi.</title>
        <authorList>
            <person name="Duplessis S."/>
            <person name="Cuomo C.A."/>
            <person name="Lin Y.-C."/>
            <person name="Aerts A."/>
            <person name="Tisserant E."/>
            <person name="Veneault-Fourrey C."/>
            <person name="Joly D.L."/>
            <person name="Hacquard S."/>
            <person name="Amselem J."/>
            <person name="Cantarel B.L."/>
            <person name="Chiu R."/>
            <person name="Coutinho P.M."/>
            <person name="Feau N."/>
            <person name="Field M."/>
            <person name="Frey P."/>
            <person name="Gelhaye E."/>
            <person name="Goldberg J."/>
            <person name="Grabherr M.G."/>
            <person name="Kodira C.D."/>
            <person name="Kohler A."/>
            <person name="Kuees U."/>
            <person name="Lindquist E.A."/>
            <person name="Lucas S.M."/>
            <person name="Mago R."/>
            <person name="Mauceli E."/>
            <person name="Morin E."/>
            <person name="Murat C."/>
            <person name="Pangilinan J.L."/>
            <person name="Park R."/>
            <person name="Pearson M."/>
            <person name="Quesneville H."/>
            <person name="Rouhier N."/>
            <person name="Sakthikumar S."/>
            <person name="Salamov A.A."/>
            <person name="Schmutz J."/>
            <person name="Selles B."/>
            <person name="Shapiro H."/>
            <person name="Tanguay P."/>
            <person name="Tuskan G.A."/>
            <person name="Henrissat B."/>
            <person name="Van de Peer Y."/>
            <person name="Rouze P."/>
            <person name="Ellis J.G."/>
            <person name="Dodds P.N."/>
            <person name="Schein J.E."/>
            <person name="Zhong S."/>
            <person name="Hamelin R.C."/>
            <person name="Grigoriev I.V."/>
            <person name="Szabo L.J."/>
            <person name="Martin F."/>
        </authorList>
    </citation>
    <scope>NUCLEOTIDE SEQUENCE [LARGE SCALE GENOMIC DNA]</scope>
    <source>
        <strain evidence="3">98AG31 / pathotype 3-4-7</strain>
    </source>
</reference>
<dbReference type="GeneID" id="18933733"/>
<sequence>MELKPLAEILTRTIEDHHLLLMEDQDRLKPSDYIDEDDIWRILYKIYTIDAIDDVFKILGCDILPGGVEKIYKCIAEWKLDSVGVQAIREMRTREAAIRVQQAETLARLQKQQEEREKKAQEARTLKEEKKKRLSVDRLAESAAKKIRKEESQKRKDSVAHAKAIQEANRAANARMIAGLAAGKSMFVSNIL</sequence>
<dbReference type="Proteomes" id="UP000001072">
    <property type="component" value="Unassembled WGS sequence"/>
</dbReference>
<evidence type="ECO:0000313" key="2">
    <source>
        <dbReference type="EMBL" id="EGG07846.1"/>
    </source>
</evidence>
<keyword evidence="3" id="KW-1185">Reference proteome</keyword>
<dbReference type="HOGENOM" id="CLU_087669_0_0_1"/>
<evidence type="ECO:0000256" key="1">
    <source>
        <dbReference type="SAM" id="Coils"/>
    </source>
</evidence>
<accession>F4RHK7</accession>
<feature type="coiled-coil region" evidence="1">
    <location>
        <begin position="102"/>
        <end position="133"/>
    </location>
</feature>
<name>F4RHK7_MELLP</name>
<dbReference type="EMBL" id="GL883102">
    <property type="protein sequence ID" value="EGG07846.1"/>
    <property type="molecule type" value="Genomic_DNA"/>
</dbReference>
<dbReference type="InParanoid" id="F4RHK7"/>
<protein>
    <submittedName>
        <fullName evidence="2">Uncharacterized protein</fullName>
    </submittedName>
</protein>
<dbReference type="VEuPathDB" id="FungiDB:MELLADRAFT_85128"/>
<dbReference type="KEGG" id="mlr:MELLADRAFT_85128"/>
<gene>
    <name evidence="2" type="ORF">MELLADRAFT_85128</name>
</gene>
<dbReference type="RefSeq" id="XP_007408611.1">
    <property type="nucleotide sequence ID" value="XM_007408549.1"/>
</dbReference>
<keyword evidence="1" id="KW-0175">Coiled coil</keyword>